<dbReference type="InterPro" id="IPR024213">
    <property type="entry name" value="DUF3822"/>
</dbReference>
<reference evidence="1 2" key="1">
    <citation type="submission" date="2015-09" db="EMBL/GenBank/DDBJ databases">
        <title>Genome sequence of the marine flavobacterium Croceitalea dokdonensis DOKDO 023 that contains proton- and sodium-pumping rhodopsins.</title>
        <authorList>
            <person name="Kwon S.-K."/>
            <person name="Lee H.K."/>
            <person name="Kwak M.-J."/>
            <person name="Kim J.F."/>
        </authorList>
    </citation>
    <scope>NUCLEOTIDE SEQUENCE [LARGE SCALE GENOMIC DNA]</scope>
    <source>
        <strain evidence="1 2">DOKDO 023</strain>
    </source>
</reference>
<accession>A0A0P7AYA3</accession>
<dbReference type="Pfam" id="PF12864">
    <property type="entry name" value="DUF3822"/>
    <property type="match status" value="1"/>
</dbReference>
<dbReference type="CDD" id="cd24013">
    <property type="entry name" value="ASKHA_ATPase_BT3980-like"/>
    <property type="match status" value="1"/>
</dbReference>
<dbReference type="STRING" id="1300341.I595_3434"/>
<evidence type="ECO:0000313" key="2">
    <source>
        <dbReference type="Proteomes" id="UP000050280"/>
    </source>
</evidence>
<protein>
    <recommendedName>
        <fullName evidence="3">DUF3822 family protein</fullName>
    </recommendedName>
</protein>
<dbReference type="AlphaFoldDB" id="A0A0P7AYA3"/>
<gene>
    <name evidence="1" type="ORF">I595_3434</name>
</gene>
<organism evidence="1 2">
    <name type="scientific">Croceitalea dokdonensis DOKDO 023</name>
    <dbReference type="NCBI Taxonomy" id="1300341"/>
    <lineage>
        <taxon>Bacteria</taxon>
        <taxon>Pseudomonadati</taxon>
        <taxon>Bacteroidota</taxon>
        <taxon>Flavobacteriia</taxon>
        <taxon>Flavobacteriales</taxon>
        <taxon>Flavobacteriaceae</taxon>
        <taxon>Croceitalea</taxon>
    </lineage>
</organism>
<evidence type="ECO:0008006" key="3">
    <source>
        <dbReference type="Google" id="ProtNLM"/>
    </source>
</evidence>
<proteinExistence type="predicted"/>
<dbReference type="Gene3D" id="3.30.420.250">
    <property type="match status" value="1"/>
</dbReference>
<dbReference type="Proteomes" id="UP000050280">
    <property type="component" value="Unassembled WGS sequence"/>
</dbReference>
<dbReference type="EMBL" id="LDJX01000009">
    <property type="protein sequence ID" value="KPM30413.1"/>
    <property type="molecule type" value="Genomic_DNA"/>
</dbReference>
<evidence type="ECO:0000313" key="1">
    <source>
        <dbReference type="EMBL" id="KPM30413.1"/>
    </source>
</evidence>
<keyword evidence="2" id="KW-1185">Reference proteome</keyword>
<name>A0A0P7AYA3_9FLAO</name>
<comment type="caution">
    <text evidence="1">The sequence shown here is derived from an EMBL/GenBank/DDBJ whole genome shotgun (WGS) entry which is preliminary data.</text>
</comment>
<dbReference type="Gene3D" id="3.30.420.260">
    <property type="match status" value="1"/>
</dbReference>
<sequence length="280" mass="32246">MVIGHRYMTEKTINIAALAKEKQIRLSIQCSLNGLSFFIIDTILNKVLLTDGEQFKTSKTPYLVLKSLQALLAKHGIDTLKGIETTVIHDNDMFCHVPNALFNEDELPNYLKFNGKLLANDEVVFDSVSNAELSTVYVPFTNINNFIFDLFGVFQFKHLSTELLETLAKHQKGHGTVCYAHFSERNFEIAVYQQKKLQLYNQFQYTTKEDVLYYLLFVYEQLQLDVEEVKLKLFGLVEEDDVIFDICYTYFRKVQVFEPKNLLFSSKPNGTGSIDLTLLS</sequence>